<dbReference type="PANTHER" id="PTHR33112">
    <property type="entry name" value="DOMAIN PROTEIN, PUTATIVE-RELATED"/>
    <property type="match status" value="1"/>
</dbReference>
<evidence type="ECO:0000313" key="3">
    <source>
        <dbReference type="Proteomes" id="UP000750711"/>
    </source>
</evidence>
<dbReference type="PANTHER" id="PTHR33112:SF12">
    <property type="entry name" value="HETEROKARYON INCOMPATIBILITY DOMAIN-CONTAINING PROTEIN"/>
    <property type="match status" value="1"/>
</dbReference>
<dbReference type="AlphaFoldDB" id="A0A9P8LGG0"/>
<organism evidence="2 3">
    <name type="scientific">Trichoglossum hirsutum</name>
    <dbReference type="NCBI Taxonomy" id="265104"/>
    <lineage>
        <taxon>Eukaryota</taxon>
        <taxon>Fungi</taxon>
        <taxon>Dikarya</taxon>
        <taxon>Ascomycota</taxon>
        <taxon>Pezizomycotina</taxon>
        <taxon>Geoglossomycetes</taxon>
        <taxon>Geoglossales</taxon>
        <taxon>Geoglossaceae</taxon>
        <taxon>Trichoglossum</taxon>
    </lineage>
</organism>
<accession>A0A9P8LGG0</accession>
<reference evidence="2" key="1">
    <citation type="submission" date="2021-03" db="EMBL/GenBank/DDBJ databases">
        <title>Comparative genomics and phylogenomic investigation of the class Geoglossomycetes provide insights into ecological specialization and systematics.</title>
        <authorList>
            <person name="Melie T."/>
            <person name="Pirro S."/>
            <person name="Miller A.N."/>
            <person name="Quandt A."/>
        </authorList>
    </citation>
    <scope>NUCLEOTIDE SEQUENCE</scope>
    <source>
        <strain evidence="2">CAQ_001_2017</strain>
    </source>
</reference>
<evidence type="ECO:0000259" key="1">
    <source>
        <dbReference type="Pfam" id="PF06985"/>
    </source>
</evidence>
<name>A0A9P8LGG0_9PEZI</name>
<feature type="domain" description="Heterokaryon incompatibility" evidence="1">
    <location>
        <begin position="100"/>
        <end position="255"/>
    </location>
</feature>
<dbReference type="InterPro" id="IPR010730">
    <property type="entry name" value="HET"/>
</dbReference>
<protein>
    <recommendedName>
        <fullName evidence="1">Heterokaryon incompatibility domain-containing protein</fullName>
    </recommendedName>
</protein>
<evidence type="ECO:0000313" key="2">
    <source>
        <dbReference type="EMBL" id="KAH0564819.1"/>
    </source>
</evidence>
<dbReference type="Pfam" id="PF06985">
    <property type="entry name" value="HET"/>
    <property type="match status" value="1"/>
</dbReference>
<dbReference type="Proteomes" id="UP000750711">
    <property type="component" value="Unassembled WGS sequence"/>
</dbReference>
<keyword evidence="3" id="KW-1185">Reference proteome</keyword>
<proteinExistence type="predicted"/>
<comment type="caution">
    <text evidence="2">The sequence shown here is derived from an EMBL/GenBank/DDBJ whole genome shotgun (WGS) entry which is preliminary data.</text>
</comment>
<gene>
    <name evidence="2" type="ORF">GP486_001792</name>
</gene>
<dbReference type="EMBL" id="JAGHQM010000174">
    <property type="protein sequence ID" value="KAH0564819.1"/>
    <property type="molecule type" value="Genomic_DNA"/>
</dbReference>
<sequence>MGREADRGKEKSTEIKRVRLTEIRSERPIEKKKEEDKIHQIYPPWVDINEIRTWLDTCNKLHGMHCQNTTSVFGRTAFRPLWLIDVRDRCLKSASQDDRYVALSYVWGKCSFMETLKSNIDQLQLGESLSKEEFASRIPCTVSDAIKFTEIIGERYLWVDRLCIVQDDIEAKHIQIHNMNSIYANAYFTIVAALGTSADHGLRGIRGVCLAKTEREEGVIPKICDAEGERTVRRASHHSLVNRSLWNRRGWTFQELVFSQRALFFHDHTITWECHCAIWHESDKSPSLQTNLCLGRFSENAKGLQYAPWPNLEEYARLVKDYSGRKLTYSEDVLSAFNGITTSLSQTFEGGFIYGLPKLFFDAALLWQPRRPVYDWKFSGDGPQVTGLPSWSWIGWHGCNAEIDLDMWSSGYNYVRECPGSPGRTGAWMKSSLCTKSILQWYILTKNGKRPIINHIEDYSKYRQDPTTISLPHGWSRKQNLFYHICDPTTSFEYPIPIKGTVDEPEELPYTSMLSCKATSGWFSIRLPKFHNNTPELPILDINGEWAGLLKPQVAGSFDQQDSKCEFIAISAGSVRVPEHLREWVLTIAEWIHVGGSKGLTFDFYNVLWIRRQNGIAYRHGIGRILKTAWEKQATEVVDITLG</sequence>